<proteinExistence type="predicted"/>
<organism evidence="3 4">
    <name type="scientific">Terrimicrobium sacchariphilum</name>
    <dbReference type="NCBI Taxonomy" id="690879"/>
    <lineage>
        <taxon>Bacteria</taxon>
        <taxon>Pseudomonadati</taxon>
        <taxon>Verrucomicrobiota</taxon>
        <taxon>Terrimicrobiia</taxon>
        <taxon>Terrimicrobiales</taxon>
        <taxon>Terrimicrobiaceae</taxon>
        <taxon>Terrimicrobium</taxon>
    </lineage>
</organism>
<dbReference type="Proteomes" id="UP000076023">
    <property type="component" value="Unassembled WGS sequence"/>
</dbReference>
<gene>
    <name evidence="3" type="ORF">TSACC_23073</name>
</gene>
<keyword evidence="4" id="KW-1185">Reference proteome</keyword>
<protein>
    <submittedName>
        <fullName evidence="3">PEP-CTERM protein-sorting domain-containing protein</fullName>
    </submittedName>
</protein>
<evidence type="ECO:0000256" key="1">
    <source>
        <dbReference type="SAM" id="SignalP"/>
    </source>
</evidence>
<dbReference type="Pfam" id="PF07589">
    <property type="entry name" value="PEP-CTERM"/>
    <property type="match status" value="1"/>
</dbReference>
<accession>A0A146GB67</accession>
<dbReference type="EMBL" id="BDCO01000002">
    <property type="protein sequence ID" value="GAT34641.1"/>
    <property type="molecule type" value="Genomic_DNA"/>
</dbReference>
<dbReference type="AlphaFoldDB" id="A0A146GB67"/>
<keyword evidence="1" id="KW-0732">Signal</keyword>
<sequence>MKMHVCRSTQVNQPIARAGNRRTKWSYAVAAAALLAGSGAFAQSYYDLTVTNNFGPGEYYGANVQTSDIWLLSNFQFDYKSGSSYVTGNSSAGTYGTAVQLSTITDGALRLYAADGGTRMYAVLSPGGVAPTSSSLNTSPNNYFEWSFSGGNPGTLDLSWIDSWDFSTQMKVQANGTLSPAPTTVTYGGKTGVSSATVASKIASYASQSRYAWLGTSNGGFSQNMSYPGATNPVRWITKNSAAPGNIDASTITSFTEALDSVITKSSTAPAWVSGSPATGPNWTSAGFRMASTQQITSPDGTTSGNMWSAYVNFSKDNNNNYTMTLTDFTVYGGTPSPTASYSVVWNSVTNAGGATYSISQNEGMLNGIWTSSPNALTTTPAWVTNLGSNGPNLWYALYNAVASGVVFTPNFVNNAQLPTWAGYVPWVAGQDNYNFEILTAGAQIAGGRAGNLTGTDLVAWMEQQAADGTLVNPYFLELLKASEQTPAYLFPSQDFWGSTSIGSDTFIGMQTGPLNGGDVFGNATLEWSLGTAGAVPEPSSMVLLGLGGLALAGWAMRRRNAAQS</sequence>
<feature type="domain" description="Ice-binding protein C-terminal" evidence="2">
    <location>
        <begin position="535"/>
        <end position="560"/>
    </location>
</feature>
<comment type="caution">
    <text evidence="3">The sequence shown here is derived from an EMBL/GenBank/DDBJ whole genome shotgun (WGS) entry which is preliminary data.</text>
</comment>
<evidence type="ECO:0000313" key="3">
    <source>
        <dbReference type="EMBL" id="GAT34641.1"/>
    </source>
</evidence>
<dbReference type="OrthoDB" id="9820064at2"/>
<name>A0A146GB67_TERSA</name>
<evidence type="ECO:0000259" key="2">
    <source>
        <dbReference type="Pfam" id="PF07589"/>
    </source>
</evidence>
<dbReference type="InterPro" id="IPR013424">
    <property type="entry name" value="Ice-binding_C"/>
</dbReference>
<reference evidence="4" key="1">
    <citation type="journal article" date="2017" name="Genome Announc.">
        <title>Draft Genome Sequence of Terrimicrobium sacchariphilum NM-5T, a Facultative Anaerobic Soil Bacterium of the Class Spartobacteria.</title>
        <authorList>
            <person name="Qiu Y.L."/>
            <person name="Tourlousse D.M."/>
            <person name="Matsuura N."/>
            <person name="Ohashi A."/>
            <person name="Sekiguchi Y."/>
        </authorList>
    </citation>
    <scope>NUCLEOTIDE SEQUENCE [LARGE SCALE GENOMIC DNA]</scope>
    <source>
        <strain evidence="4">NM-5</strain>
    </source>
</reference>
<dbReference type="NCBIfam" id="TIGR02595">
    <property type="entry name" value="PEP_CTERM"/>
    <property type="match status" value="1"/>
</dbReference>
<feature type="chain" id="PRO_5007524691" evidence="1">
    <location>
        <begin position="43"/>
        <end position="565"/>
    </location>
</feature>
<evidence type="ECO:0000313" key="4">
    <source>
        <dbReference type="Proteomes" id="UP000076023"/>
    </source>
</evidence>
<feature type="signal peptide" evidence="1">
    <location>
        <begin position="1"/>
        <end position="42"/>
    </location>
</feature>
<dbReference type="InParanoid" id="A0A146GB67"/>